<sequence>MTTPYSNQFRLSITEALSTQLHAALDRLEPAPLTHDNLRALEAQAETLGLPSMSGVYQLYRQEPGRARELTYVGKADQPLPRRLGDHLFKLSGRVGIPIEEISFKCLFVEEDLSSVSPEKMLIKRHLQTGRIVWNNRGFGINDPGRNRDGTVNKSNHFDLEYPIDLSLKASGIKPGRQSLYAVLQAIKSGISFNFRYQRSATFKKRQIDVPTSDMTVDEAFRLVAGHLETGWKISALVGWSIMYKDNDRSYPSAFRYYRPDGISEQIPKTKQPGEDDANDGEEDV</sequence>
<dbReference type="Proteomes" id="UP000805614">
    <property type="component" value="Unassembled WGS sequence"/>
</dbReference>
<evidence type="ECO:0000256" key="1">
    <source>
        <dbReference type="SAM" id="MobiDB-lite"/>
    </source>
</evidence>
<dbReference type="RefSeq" id="WP_187248217.1">
    <property type="nucleotide sequence ID" value="NZ_BAAAOK010000032.1"/>
</dbReference>
<comment type="caution">
    <text evidence="2">The sequence shown here is derived from an EMBL/GenBank/DDBJ whole genome shotgun (WGS) entry which is preliminary data.</text>
</comment>
<feature type="region of interest" description="Disordered" evidence="1">
    <location>
        <begin position="262"/>
        <end position="285"/>
    </location>
</feature>
<protein>
    <submittedName>
        <fullName evidence="2">GIY-YIG nuclease family protein</fullName>
    </submittedName>
</protein>
<evidence type="ECO:0000313" key="2">
    <source>
        <dbReference type="EMBL" id="MBC6471176.1"/>
    </source>
</evidence>
<gene>
    <name evidence="2" type="ORF">HKK74_37670</name>
</gene>
<keyword evidence="3" id="KW-1185">Reference proteome</keyword>
<dbReference type="EMBL" id="JABVEC010000060">
    <property type="protein sequence ID" value="MBC6471176.1"/>
    <property type="molecule type" value="Genomic_DNA"/>
</dbReference>
<reference evidence="2 3" key="1">
    <citation type="submission" date="2020-06" db="EMBL/GenBank/DDBJ databases">
        <title>Actinomadura xiongansis sp. nov., isolated from soil of Baiyangdian.</title>
        <authorList>
            <person name="Zhang X."/>
        </authorList>
    </citation>
    <scope>NUCLEOTIDE SEQUENCE [LARGE SCALE GENOMIC DNA]</scope>
    <source>
        <strain evidence="2 3">HBUM206468</strain>
    </source>
</reference>
<feature type="compositionally biased region" description="Acidic residues" evidence="1">
    <location>
        <begin position="275"/>
        <end position="285"/>
    </location>
</feature>
<organism evidence="2 3">
    <name type="scientific">Actinomadura alba</name>
    <dbReference type="NCBI Taxonomy" id="406431"/>
    <lineage>
        <taxon>Bacteria</taxon>
        <taxon>Bacillati</taxon>
        <taxon>Actinomycetota</taxon>
        <taxon>Actinomycetes</taxon>
        <taxon>Streptosporangiales</taxon>
        <taxon>Thermomonosporaceae</taxon>
        <taxon>Actinomadura</taxon>
    </lineage>
</organism>
<name>A0ABR7M2B3_9ACTN</name>
<accession>A0ABR7M2B3</accession>
<proteinExistence type="predicted"/>
<evidence type="ECO:0000313" key="3">
    <source>
        <dbReference type="Proteomes" id="UP000805614"/>
    </source>
</evidence>